<keyword evidence="2" id="KW-1185">Reference proteome</keyword>
<reference evidence="1" key="1">
    <citation type="journal article" date="2023" name="G3 (Bethesda)">
        <title>A reference genome for the long-term kleptoplast-retaining sea slug Elysia crispata morphotype clarki.</title>
        <authorList>
            <person name="Eastman K.E."/>
            <person name="Pendleton A.L."/>
            <person name="Shaikh M.A."/>
            <person name="Suttiyut T."/>
            <person name="Ogas R."/>
            <person name="Tomko P."/>
            <person name="Gavelis G."/>
            <person name="Widhalm J.R."/>
            <person name="Wisecaver J.H."/>
        </authorList>
    </citation>
    <scope>NUCLEOTIDE SEQUENCE</scope>
    <source>
        <strain evidence="1">ECLA1</strain>
    </source>
</reference>
<comment type="caution">
    <text evidence="1">The sequence shown here is derived from an EMBL/GenBank/DDBJ whole genome shotgun (WGS) entry which is preliminary data.</text>
</comment>
<dbReference type="EMBL" id="JAWDGP010004884">
    <property type="protein sequence ID" value="KAK3761469.1"/>
    <property type="molecule type" value="Genomic_DNA"/>
</dbReference>
<dbReference type="Proteomes" id="UP001283361">
    <property type="component" value="Unassembled WGS sequence"/>
</dbReference>
<evidence type="ECO:0000313" key="1">
    <source>
        <dbReference type="EMBL" id="KAK3761469.1"/>
    </source>
</evidence>
<proteinExistence type="predicted"/>
<name>A0AAE0Z271_9GAST</name>
<accession>A0AAE0Z271</accession>
<evidence type="ECO:0000313" key="2">
    <source>
        <dbReference type="Proteomes" id="UP001283361"/>
    </source>
</evidence>
<organism evidence="1 2">
    <name type="scientific">Elysia crispata</name>
    <name type="common">lettuce slug</name>
    <dbReference type="NCBI Taxonomy" id="231223"/>
    <lineage>
        <taxon>Eukaryota</taxon>
        <taxon>Metazoa</taxon>
        <taxon>Spiralia</taxon>
        <taxon>Lophotrochozoa</taxon>
        <taxon>Mollusca</taxon>
        <taxon>Gastropoda</taxon>
        <taxon>Heterobranchia</taxon>
        <taxon>Euthyneura</taxon>
        <taxon>Panpulmonata</taxon>
        <taxon>Sacoglossa</taxon>
        <taxon>Placobranchoidea</taxon>
        <taxon>Plakobranchidae</taxon>
        <taxon>Elysia</taxon>
    </lineage>
</organism>
<sequence length="108" mass="12055">MKALLFTITGAQDVKKLNGEDLDLRQGLTEREQDGRQTASPLHPNAARCLPERCRLRATRLRSLTKAADCYRVDLGDSSARVSKSSISCQTKPSQWRLADVENLERIG</sequence>
<gene>
    <name evidence="1" type="ORF">RRG08_045696</name>
</gene>
<dbReference type="AlphaFoldDB" id="A0AAE0Z271"/>
<protein>
    <submittedName>
        <fullName evidence="1">Uncharacterized protein</fullName>
    </submittedName>
</protein>